<evidence type="ECO:0000256" key="5">
    <source>
        <dbReference type="ARBA" id="ARBA00023136"/>
    </source>
</evidence>
<feature type="transmembrane region" description="Helical" evidence="6">
    <location>
        <begin position="33"/>
        <end position="53"/>
    </location>
</feature>
<dbReference type="GO" id="GO:0016020">
    <property type="term" value="C:membrane"/>
    <property type="evidence" value="ECO:0007669"/>
    <property type="project" value="UniProtKB-SubCell"/>
</dbReference>
<dbReference type="InterPro" id="IPR037185">
    <property type="entry name" value="EmrE-like"/>
</dbReference>
<keyword evidence="4 6" id="KW-1133">Transmembrane helix</keyword>
<proteinExistence type="inferred from homology"/>
<dbReference type="SUPFAM" id="SSF103481">
    <property type="entry name" value="Multidrug resistance efflux transporter EmrE"/>
    <property type="match status" value="2"/>
</dbReference>
<name>A0A1T4T3C0_9HYPH</name>
<evidence type="ECO:0000256" key="3">
    <source>
        <dbReference type="ARBA" id="ARBA00022692"/>
    </source>
</evidence>
<feature type="transmembrane region" description="Helical" evidence="6">
    <location>
        <begin position="179"/>
        <end position="199"/>
    </location>
</feature>
<feature type="domain" description="EamA" evidence="7">
    <location>
        <begin position="5"/>
        <end position="137"/>
    </location>
</feature>
<reference evidence="9" key="1">
    <citation type="submission" date="2017-02" db="EMBL/GenBank/DDBJ databases">
        <authorList>
            <person name="Varghese N."/>
            <person name="Submissions S."/>
        </authorList>
    </citation>
    <scope>NUCLEOTIDE SEQUENCE [LARGE SCALE GENOMIC DNA]</scope>
    <source>
        <strain evidence="9">ATCC 27094</strain>
    </source>
</reference>
<dbReference type="Proteomes" id="UP000190092">
    <property type="component" value="Unassembled WGS sequence"/>
</dbReference>
<sequence>MGEIWGVLAAVLSSGLGGTAIGATRYVIGASDALTIGAFRFGIGFAFLLPLALRQRARWPARADWPAVIALGLLFFGLFPILFNASLLFTTAARGALALSTLPLLTMAVGAGLKVEPLTGRKTAGVLIAMAGVAVALLSGLATAPVGAWRGDLLMVGAALCMALYNVWSKPFIRRSGPLHFTTMGMGVGALCLAVVSAIRGGFAAVGAFDGAQWLAIAYLGIFGAAIIFFLWAYALERTTPTRVAISVAVNPVTASLVGAVLLAEPIAWNLIVGLVTVLGGITLATTTGRRCVDPLPAAD</sequence>
<dbReference type="AlphaFoldDB" id="A0A1T4T3C0"/>
<dbReference type="RefSeq" id="WP_085937304.1">
    <property type="nucleotide sequence ID" value="NZ_FUWJ01000012.1"/>
</dbReference>
<dbReference type="Pfam" id="PF00892">
    <property type="entry name" value="EamA"/>
    <property type="match status" value="2"/>
</dbReference>
<keyword evidence="9" id="KW-1185">Reference proteome</keyword>
<dbReference type="Gene3D" id="1.10.3730.20">
    <property type="match status" value="1"/>
</dbReference>
<protein>
    <submittedName>
        <fullName evidence="8">Threonine/homoserine efflux transporter RhtA</fullName>
    </submittedName>
</protein>
<keyword evidence="3 6" id="KW-0812">Transmembrane</keyword>
<organism evidence="8 9">
    <name type="scientific">Enhydrobacter aerosaccus</name>
    <dbReference type="NCBI Taxonomy" id="225324"/>
    <lineage>
        <taxon>Bacteria</taxon>
        <taxon>Pseudomonadati</taxon>
        <taxon>Pseudomonadota</taxon>
        <taxon>Alphaproteobacteria</taxon>
        <taxon>Hyphomicrobiales</taxon>
        <taxon>Enhydrobacter</taxon>
    </lineage>
</organism>
<feature type="transmembrane region" description="Helical" evidence="6">
    <location>
        <begin position="148"/>
        <end position="167"/>
    </location>
</feature>
<evidence type="ECO:0000256" key="6">
    <source>
        <dbReference type="SAM" id="Phobius"/>
    </source>
</evidence>
<accession>A0A1T4T3C0</accession>
<dbReference type="InterPro" id="IPR000620">
    <property type="entry name" value="EamA_dom"/>
</dbReference>
<feature type="transmembrane region" description="Helical" evidence="6">
    <location>
        <begin position="95"/>
        <end position="113"/>
    </location>
</feature>
<evidence type="ECO:0000256" key="1">
    <source>
        <dbReference type="ARBA" id="ARBA00004141"/>
    </source>
</evidence>
<dbReference type="EMBL" id="FUWJ01000012">
    <property type="protein sequence ID" value="SKA34896.1"/>
    <property type="molecule type" value="Genomic_DNA"/>
</dbReference>
<feature type="transmembrane region" description="Helical" evidence="6">
    <location>
        <begin position="269"/>
        <end position="287"/>
    </location>
</feature>
<evidence type="ECO:0000313" key="8">
    <source>
        <dbReference type="EMBL" id="SKA34896.1"/>
    </source>
</evidence>
<feature type="domain" description="EamA" evidence="7">
    <location>
        <begin position="150"/>
        <end position="286"/>
    </location>
</feature>
<evidence type="ECO:0000259" key="7">
    <source>
        <dbReference type="Pfam" id="PF00892"/>
    </source>
</evidence>
<feature type="transmembrane region" description="Helical" evidence="6">
    <location>
        <begin position="211"/>
        <end position="232"/>
    </location>
</feature>
<dbReference type="PANTHER" id="PTHR32322">
    <property type="entry name" value="INNER MEMBRANE TRANSPORTER"/>
    <property type="match status" value="1"/>
</dbReference>
<evidence type="ECO:0000256" key="2">
    <source>
        <dbReference type="ARBA" id="ARBA00007362"/>
    </source>
</evidence>
<gene>
    <name evidence="8" type="ORF">SAMN02745126_05571</name>
</gene>
<comment type="subcellular location">
    <subcellularLocation>
        <location evidence="1">Membrane</location>
        <topology evidence="1">Multi-pass membrane protein</topology>
    </subcellularLocation>
</comment>
<feature type="transmembrane region" description="Helical" evidence="6">
    <location>
        <begin position="125"/>
        <end position="142"/>
    </location>
</feature>
<comment type="similarity">
    <text evidence="2">Belongs to the EamA transporter family.</text>
</comment>
<dbReference type="PANTHER" id="PTHR32322:SF2">
    <property type="entry name" value="EAMA DOMAIN-CONTAINING PROTEIN"/>
    <property type="match status" value="1"/>
</dbReference>
<dbReference type="OrthoDB" id="7853355at2"/>
<dbReference type="InterPro" id="IPR050638">
    <property type="entry name" value="AA-Vitamin_Transporters"/>
</dbReference>
<evidence type="ECO:0000313" key="9">
    <source>
        <dbReference type="Proteomes" id="UP000190092"/>
    </source>
</evidence>
<dbReference type="STRING" id="225324.SAMN02745126_05571"/>
<evidence type="ECO:0000256" key="4">
    <source>
        <dbReference type="ARBA" id="ARBA00022989"/>
    </source>
</evidence>
<feature type="transmembrane region" description="Helical" evidence="6">
    <location>
        <begin position="244"/>
        <end position="263"/>
    </location>
</feature>
<feature type="transmembrane region" description="Helical" evidence="6">
    <location>
        <begin position="65"/>
        <end position="89"/>
    </location>
</feature>
<keyword evidence="5 6" id="KW-0472">Membrane</keyword>